<dbReference type="InterPro" id="IPR016164">
    <property type="entry name" value="FAD-linked_Oxase-like_C"/>
</dbReference>
<feature type="domain" description="FAD-binding PCMH-type" evidence="11">
    <location>
        <begin position="143"/>
        <end position="323"/>
    </location>
</feature>
<comment type="subcellular location">
    <subcellularLocation>
        <location evidence="2">Mitochondrion</location>
    </subcellularLocation>
</comment>
<dbReference type="OrthoDB" id="7786253at2759"/>
<gene>
    <name evidence="12" type="ORF">EHS25_007036</name>
</gene>
<comment type="caution">
    <text evidence="12">The sequence shown here is derived from an EMBL/GenBank/DDBJ whole genome shotgun (WGS) entry which is preliminary data.</text>
</comment>
<dbReference type="GO" id="GO:1903457">
    <property type="term" value="P:lactate catabolic process"/>
    <property type="evidence" value="ECO:0007669"/>
    <property type="project" value="TreeGrafter"/>
</dbReference>
<keyword evidence="4" id="KW-0285">Flavoprotein</keyword>
<comment type="cofactor">
    <cofactor evidence="1">
        <name>FAD</name>
        <dbReference type="ChEBI" id="CHEBI:57692"/>
    </cofactor>
</comment>
<dbReference type="InterPro" id="IPR004113">
    <property type="entry name" value="FAD-bd_oxidored_4_C"/>
</dbReference>
<dbReference type="FunFam" id="3.30.465.10:FF:000014">
    <property type="entry name" value="D-lactate dehydrogenase (Cytochrome), putative"/>
    <property type="match status" value="1"/>
</dbReference>
<dbReference type="FunFam" id="3.30.70.2740:FF:000001">
    <property type="entry name" value="D-lactate dehydrogenase mitochondrial"/>
    <property type="match status" value="1"/>
</dbReference>
<dbReference type="PROSITE" id="PS51387">
    <property type="entry name" value="FAD_PCMH"/>
    <property type="match status" value="1"/>
</dbReference>
<dbReference type="InterPro" id="IPR016169">
    <property type="entry name" value="FAD-bd_PCMH_sub2"/>
</dbReference>
<dbReference type="Proteomes" id="UP000279259">
    <property type="component" value="Unassembled WGS sequence"/>
</dbReference>
<comment type="catalytic activity">
    <reaction evidence="10">
        <text>(R)-lactate + 2 Fe(III)-[cytochrome c] = 2 Fe(II)-[cytochrome c] + pyruvate + 2 H(+)</text>
        <dbReference type="Rhea" id="RHEA:13521"/>
        <dbReference type="Rhea" id="RHEA-COMP:10350"/>
        <dbReference type="Rhea" id="RHEA-COMP:14399"/>
        <dbReference type="ChEBI" id="CHEBI:15361"/>
        <dbReference type="ChEBI" id="CHEBI:15378"/>
        <dbReference type="ChEBI" id="CHEBI:16004"/>
        <dbReference type="ChEBI" id="CHEBI:29033"/>
        <dbReference type="ChEBI" id="CHEBI:29034"/>
        <dbReference type="EC" id="1.1.2.4"/>
    </reaction>
</comment>
<dbReference type="InterPro" id="IPR006094">
    <property type="entry name" value="Oxid_FAD_bind_N"/>
</dbReference>
<evidence type="ECO:0000256" key="7">
    <source>
        <dbReference type="ARBA" id="ARBA00023002"/>
    </source>
</evidence>
<reference evidence="12 13" key="1">
    <citation type="submission" date="2018-11" db="EMBL/GenBank/DDBJ databases">
        <title>Genome sequence of Saitozyma podzolica DSM 27192.</title>
        <authorList>
            <person name="Aliyu H."/>
            <person name="Gorte O."/>
            <person name="Ochsenreither K."/>
        </authorList>
    </citation>
    <scope>NUCLEOTIDE SEQUENCE [LARGE SCALE GENOMIC DNA]</scope>
    <source>
        <strain evidence="12 13">DSM 27192</strain>
    </source>
</reference>
<comment type="similarity">
    <text evidence="3">Belongs to the FAD-binding oxidoreductase/transferase type 4 family.</text>
</comment>
<keyword evidence="13" id="KW-1185">Reference proteome</keyword>
<dbReference type="EC" id="1.1.2.4" evidence="9"/>
<evidence type="ECO:0000256" key="10">
    <source>
        <dbReference type="ARBA" id="ARBA00051436"/>
    </source>
</evidence>
<dbReference type="PANTHER" id="PTHR11748">
    <property type="entry name" value="D-LACTATE DEHYDROGENASE"/>
    <property type="match status" value="1"/>
</dbReference>
<dbReference type="InterPro" id="IPR016171">
    <property type="entry name" value="Vanillyl_alc_oxidase_C-sub2"/>
</dbReference>
<dbReference type="GO" id="GO:0008720">
    <property type="term" value="F:D-lactate dehydrogenase (NAD+) activity"/>
    <property type="evidence" value="ECO:0007669"/>
    <property type="project" value="TreeGrafter"/>
</dbReference>
<keyword evidence="7" id="KW-0560">Oxidoreductase</keyword>
<evidence type="ECO:0000256" key="5">
    <source>
        <dbReference type="ARBA" id="ARBA00022827"/>
    </source>
</evidence>
<evidence type="ECO:0000256" key="8">
    <source>
        <dbReference type="ARBA" id="ARBA00023128"/>
    </source>
</evidence>
<evidence type="ECO:0000259" key="11">
    <source>
        <dbReference type="PROSITE" id="PS51387"/>
    </source>
</evidence>
<sequence>MLRSPSVCRLVQAVSATSSRTATVRRRLPDFAKARRSYSSPSPNNNASLSRTTGVTILLTSAATLVLSHLWYQRAPVLAESCDPDQLRKVQPADIGSEKAQYAGAKETQRVIELLRSKLGEDQVTTNPDELLSHGVSANTYHAAAKPDVVVYAESTEDVSAVMKIAHEYRVPVTPFSGGTSLEGHITCPFGGICVDLSRMDRILEVHETDSDAVVQAGAQWEAINEELKERGLALFFPLDPGPSACIGGMMATGCSGTNAVRYGTAKGEWFLNATIVLPNGDIIKTRQRSRKSSAGYDLTKLFIGAEGTLGIVTEATIRLAPILPTRVAVCGFPGVEEAVQAVGEVINRGVPMQCVELCDTLMMSAIKRFGNVNMPLPSLDTIFFKFQGSDPASIDASVKIVSEIARNNGGQDLVFAVDDAQSEELWRARKSAHWSAMALVEGSTCYSTDVCVPVSNLPRLVHETKRDLAEHGIVGPLLGHVGDGNFHAALIFKADVPGEFEKVDEAAHRMVERAIALQGTCTGESCAPFSELIPAGEHGVGIGKRVRQVLKDEHRSADAGPQMYLRSELGDGTIAVMKTLKNALDPHGIMNPGKLYPD</sequence>
<evidence type="ECO:0000313" key="13">
    <source>
        <dbReference type="Proteomes" id="UP000279259"/>
    </source>
</evidence>
<keyword evidence="5" id="KW-0274">FAD</keyword>
<dbReference type="InterPro" id="IPR036318">
    <property type="entry name" value="FAD-bd_PCMH-like_sf"/>
</dbReference>
<dbReference type="GO" id="GO:0004458">
    <property type="term" value="F:D-lactate dehydrogenase (cytochrome) activity"/>
    <property type="evidence" value="ECO:0007669"/>
    <property type="project" value="UniProtKB-EC"/>
</dbReference>
<evidence type="ECO:0000256" key="2">
    <source>
        <dbReference type="ARBA" id="ARBA00004173"/>
    </source>
</evidence>
<dbReference type="Gene3D" id="3.30.465.10">
    <property type="match status" value="1"/>
</dbReference>
<evidence type="ECO:0000256" key="6">
    <source>
        <dbReference type="ARBA" id="ARBA00022946"/>
    </source>
</evidence>
<dbReference type="GO" id="GO:0071949">
    <property type="term" value="F:FAD binding"/>
    <property type="evidence" value="ECO:0007669"/>
    <property type="project" value="InterPro"/>
</dbReference>
<proteinExistence type="inferred from homology"/>
<dbReference type="STRING" id="1890683.A0A427XPW7"/>
<dbReference type="SUPFAM" id="SSF55103">
    <property type="entry name" value="FAD-linked oxidases, C-terminal domain"/>
    <property type="match status" value="1"/>
</dbReference>
<dbReference type="SUPFAM" id="SSF56176">
    <property type="entry name" value="FAD-binding/transporter-associated domain-like"/>
    <property type="match status" value="1"/>
</dbReference>
<dbReference type="Pfam" id="PF01565">
    <property type="entry name" value="FAD_binding_4"/>
    <property type="match status" value="1"/>
</dbReference>
<evidence type="ECO:0000256" key="3">
    <source>
        <dbReference type="ARBA" id="ARBA00008000"/>
    </source>
</evidence>
<dbReference type="FunFam" id="1.10.45.10:FF:000001">
    <property type="entry name" value="D-lactate dehydrogenase mitochondrial"/>
    <property type="match status" value="1"/>
</dbReference>
<protein>
    <recommendedName>
        <fullName evidence="9">D-lactate dehydrogenase (cytochrome)</fullName>
        <ecNumber evidence="9">1.1.2.4</ecNumber>
    </recommendedName>
</protein>
<dbReference type="AlphaFoldDB" id="A0A427XPW7"/>
<name>A0A427XPW7_9TREE</name>
<keyword evidence="8" id="KW-0496">Mitochondrion</keyword>
<organism evidence="12 13">
    <name type="scientific">Saitozyma podzolica</name>
    <dbReference type="NCBI Taxonomy" id="1890683"/>
    <lineage>
        <taxon>Eukaryota</taxon>
        <taxon>Fungi</taxon>
        <taxon>Dikarya</taxon>
        <taxon>Basidiomycota</taxon>
        <taxon>Agaricomycotina</taxon>
        <taxon>Tremellomycetes</taxon>
        <taxon>Tremellales</taxon>
        <taxon>Trimorphomycetaceae</taxon>
        <taxon>Saitozyma</taxon>
    </lineage>
</organism>
<accession>A0A427XPW7</accession>
<dbReference type="GO" id="GO:0005739">
    <property type="term" value="C:mitochondrion"/>
    <property type="evidence" value="ECO:0007669"/>
    <property type="project" value="UniProtKB-SubCell"/>
</dbReference>
<keyword evidence="6" id="KW-0809">Transit peptide</keyword>
<evidence type="ECO:0000313" key="12">
    <source>
        <dbReference type="EMBL" id="RSH80867.1"/>
    </source>
</evidence>
<dbReference type="Gene3D" id="1.10.45.10">
    <property type="entry name" value="Vanillyl-alcohol Oxidase, Chain A, domain 4"/>
    <property type="match status" value="1"/>
</dbReference>
<dbReference type="PANTHER" id="PTHR11748:SF111">
    <property type="entry name" value="D-LACTATE DEHYDROGENASE, MITOCHONDRIAL-RELATED"/>
    <property type="match status" value="1"/>
</dbReference>
<evidence type="ECO:0000256" key="9">
    <source>
        <dbReference type="ARBA" id="ARBA00038897"/>
    </source>
</evidence>
<dbReference type="InterPro" id="IPR016166">
    <property type="entry name" value="FAD-bd_PCMH"/>
</dbReference>
<evidence type="ECO:0000256" key="1">
    <source>
        <dbReference type="ARBA" id="ARBA00001974"/>
    </source>
</evidence>
<dbReference type="EMBL" id="RSCD01000032">
    <property type="protein sequence ID" value="RSH80867.1"/>
    <property type="molecule type" value="Genomic_DNA"/>
</dbReference>
<evidence type="ECO:0000256" key="4">
    <source>
        <dbReference type="ARBA" id="ARBA00022630"/>
    </source>
</evidence>
<dbReference type="Pfam" id="PF02913">
    <property type="entry name" value="FAD-oxidase_C"/>
    <property type="match status" value="2"/>
</dbReference>
<dbReference type="Gene3D" id="3.30.70.2740">
    <property type="match status" value="1"/>
</dbReference>